<evidence type="ECO:0008006" key="5">
    <source>
        <dbReference type="Google" id="ProtNLM"/>
    </source>
</evidence>
<accession>A0A9D8KG85</accession>
<evidence type="ECO:0000313" key="3">
    <source>
        <dbReference type="EMBL" id="MBN1573480.1"/>
    </source>
</evidence>
<dbReference type="Gene3D" id="2.40.50.100">
    <property type="match status" value="1"/>
</dbReference>
<feature type="coiled-coil region" evidence="2">
    <location>
        <begin position="78"/>
        <end position="112"/>
    </location>
</feature>
<name>A0A9D8KG85_9DELT</name>
<organism evidence="3 4">
    <name type="scientific">Candidatus Zymogenus saltonus</name>
    <dbReference type="NCBI Taxonomy" id="2844893"/>
    <lineage>
        <taxon>Bacteria</taxon>
        <taxon>Deltaproteobacteria</taxon>
        <taxon>Candidatus Zymogenia</taxon>
        <taxon>Candidatus Zymogeniales</taxon>
        <taxon>Candidatus Zymogenaceae</taxon>
        <taxon>Candidatus Zymogenus</taxon>
    </lineage>
</organism>
<dbReference type="Gene3D" id="1.10.287.470">
    <property type="entry name" value="Helix hairpin bin"/>
    <property type="match status" value="1"/>
</dbReference>
<dbReference type="AlphaFoldDB" id="A0A9D8KG85"/>
<dbReference type="PANTHER" id="PTHR30097:SF4">
    <property type="entry name" value="SLR6042 PROTEIN"/>
    <property type="match status" value="1"/>
</dbReference>
<comment type="caution">
    <text evidence="3">The sequence shown here is derived from an EMBL/GenBank/DDBJ whole genome shotgun (WGS) entry which is preliminary data.</text>
</comment>
<dbReference type="EMBL" id="JAFGIX010000049">
    <property type="protein sequence ID" value="MBN1573480.1"/>
    <property type="molecule type" value="Genomic_DNA"/>
</dbReference>
<feature type="coiled-coil region" evidence="2">
    <location>
        <begin position="151"/>
        <end position="178"/>
    </location>
</feature>
<dbReference type="PANTHER" id="PTHR30097">
    <property type="entry name" value="CATION EFFLUX SYSTEM PROTEIN CUSB"/>
    <property type="match status" value="1"/>
</dbReference>
<evidence type="ECO:0000256" key="1">
    <source>
        <dbReference type="ARBA" id="ARBA00022448"/>
    </source>
</evidence>
<dbReference type="GO" id="GO:0015679">
    <property type="term" value="P:plasma membrane copper ion transport"/>
    <property type="evidence" value="ECO:0007669"/>
    <property type="project" value="TreeGrafter"/>
</dbReference>
<reference evidence="3" key="1">
    <citation type="journal article" date="2021" name="Environ. Microbiol.">
        <title>Genomic characterization of three novel Desulfobacterota classes expand the metabolic and phylogenetic diversity of the phylum.</title>
        <authorList>
            <person name="Murphy C.L."/>
            <person name="Biggerstaff J."/>
            <person name="Eichhorn A."/>
            <person name="Ewing E."/>
            <person name="Shahan R."/>
            <person name="Soriano D."/>
            <person name="Stewart S."/>
            <person name="VanMol K."/>
            <person name="Walker R."/>
            <person name="Walters P."/>
            <person name="Elshahed M.S."/>
            <person name="Youssef N.H."/>
        </authorList>
    </citation>
    <scope>NUCLEOTIDE SEQUENCE</scope>
    <source>
        <strain evidence="3">Zod_Metabat.24</strain>
    </source>
</reference>
<dbReference type="GO" id="GO:0060003">
    <property type="term" value="P:copper ion export"/>
    <property type="evidence" value="ECO:0007669"/>
    <property type="project" value="TreeGrafter"/>
</dbReference>
<sequence length="303" mass="33916">MRPIRYIKPLKELIFFVALVPLILLYPGCSFKEAEFVLGVIRSDKIIVTAGASGEVERIERGVGDRVKEGELILKIGLEDTEEKLKKYLERLQSLQEKVKEAKEEYEKSKIQIGYSKGRYLKNRMLFSKGAIAEREVFRTKEEYDFAVALNERAKRDYDQILGEIKSVEEEILKIEGEYGSVFVLSPETGFITKCFAWEGGYLLKGDRAAEIVKDGSVYFEGICKSKSGSGGIHPGDEAFVIPIVTRILATGTIRGEVTGVTNIGAGGNSAVKVEIRLKPESRWEILALGSREDRLRSVALIR</sequence>
<dbReference type="Proteomes" id="UP000809273">
    <property type="component" value="Unassembled WGS sequence"/>
</dbReference>
<dbReference type="InterPro" id="IPR051909">
    <property type="entry name" value="MFP_Cation_Efflux"/>
</dbReference>
<gene>
    <name evidence="3" type="ORF">JW984_09830</name>
</gene>
<protein>
    <recommendedName>
        <fullName evidence="5">RND efflux pump membrane fusion protein barrel-sandwich domain-containing protein</fullName>
    </recommendedName>
</protein>
<proteinExistence type="predicted"/>
<dbReference type="GO" id="GO:0030313">
    <property type="term" value="C:cell envelope"/>
    <property type="evidence" value="ECO:0007669"/>
    <property type="project" value="TreeGrafter"/>
</dbReference>
<keyword evidence="2" id="KW-0175">Coiled coil</keyword>
<evidence type="ECO:0000313" key="4">
    <source>
        <dbReference type="Proteomes" id="UP000809273"/>
    </source>
</evidence>
<evidence type="ECO:0000256" key="2">
    <source>
        <dbReference type="SAM" id="Coils"/>
    </source>
</evidence>
<reference evidence="3" key="2">
    <citation type="submission" date="2021-01" db="EMBL/GenBank/DDBJ databases">
        <authorList>
            <person name="Hahn C.R."/>
            <person name="Youssef N.H."/>
            <person name="Elshahed M."/>
        </authorList>
    </citation>
    <scope>NUCLEOTIDE SEQUENCE</scope>
    <source>
        <strain evidence="3">Zod_Metabat.24</strain>
    </source>
</reference>
<keyword evidence="1" id="KW-0813">Transport</keyword>